<protein>
    <submittedName>
        <fullName evidence="1">Uncharacterized protein</fullName>
    </submittedName>
</protein>
<sequence>MRPIGLWSMSIILSRYSSPSMALCFPGRVFMRFKSAPSFLKIISFTSDDLPLPDTPVTQVNVPSGIETSIFLRLFSFAPSTVRNFPFPFLCVLGVIIFFFPERYSPVSDLGFAAISSGVPAATISPPWMPAPGPTSII</sequence>
<dbReference type="EMBL" id="VSSQ01102711">
    <property type="protein sequence ID" value="MPN43956.1"/>
    <property type="molecule type" value="Genomic_DNA"/>
</dbReference>
<name>A0A645HZD7_9ZZZZ</name>
<dbReference type="AlphaFoldDB" id="A0A645HZD7"/>
<reference evidence="1" key="1">
    <citation type="submission" date="2019-08" db="EMBL/GenBank/DDBJ databases">
        <authorList>
            <person name="Kucharzyk K."/>
            <person name="Murdoch R.W."/>
            <person name="Higgins S."/>
            <person name="Loffler F."/>
        </authorList>
    </citation>
    <scope>NUCLEOTIDE SEQUENCE</scope>
</reference>
<comment type="caution">
    <text evidence="1">The sequence shown here is derived from an EMBL/GenBank/DDBJ whole genome shotgun (WGS) entry which is preliminary data.</text>
</comment>
<accession>A0A645HZD7</accession>
<proteinExistence type="predicted"/>
<evidence type="ECO:0000313" key="1">
    <source>
        <dbReference type="EMBL" id="MPN43956.1"/>
    </source>
</evidence>
<gene>
    <name evidence="1" type="ORF">SDC9_191517</name>
</gene>
<organism evidence="1">
    <name type="scientific">bioreactor metagenome</name>
    <dbReference type="NCBI Taxonomy" id="1076179"/>
    <lineage>
        <taxon>unclassified sequences</taxon>
        <taxon>metagenomes</taxon>
        <taxon>ecological metagenomes</taxon>
    </lineage>
</organism>